<dbReference type="Pfam" id="PF12697">
    <property type="entry name" value="Abhydrolase_6"/>
    <property type="match status" value="1"/>
</dbReference>
<sequence>MTRGGESSCRRHPGLRVCGDDTAAPIVLVHGVRVSASMWTPHGRRLVPDFRVSTVDLPGHGALTDRTFTSADAVRELDGAVRESTESTGRRPLVVGMSLGGFTTMAHAARFPDHAAALVLCGATAQPRGLKGLVYGAAARLNDLMGPQRSAARDERLFRRRTTPECADAVLADGLAMRAFGEAVRELRKVDFLTVAAPP</sequence>
<keyword evidence="1" id="KW-0378">Hydrolase</keyword>
<evidence type="ECO:0000256" key="1">
    <source>
        <dbReference type="ARBA" id="ARBA00022801"/>
    </source>
</evidence>
<reference evidence="3 4" key="1">
    <citation type="submission" date="2023-04" db="EMBL/GenBank/DDBJ databases">
        <title>Forest soil microbial communities from Buena Vista Peninsula, Colon Province, Panama.</title>
        <authorList>
            <person name="Bouskill N."/>
        </authorList>
    </citation>
    <scope>NUCLEOTIDE SEQUENCE [LARGE SCALE GENOMIC DNA]</scope>
    <source>
        <strain evidence="3 4">GGS1</strain>
    </source>
</reference>
<dbReference type="InterPro" id="IPR050266">
    <property type="entry name" value="AB_hydrolase_sf"/>
</dbReference>
<dbReference type="SUPFAM" id="SSF53474">
    <property type="entry name" value="alpha/beta-Hydrolases"/>
    <property type="match status" value="1"/>
</dbReference>
<protein>
    <submittedName>
        <fullName evidence="3">Pimeloyl-ACP methyl ester carboxylesterase</fullName>
    </submittedName>
</protein>
<dbReference type="RefSeq" id="WP_280874407.1">
    <property type="nucleotide sequence ID" value="NZ_JARXVH010000001.1"/>
</dbReference>
<dbReference type="PANTHER" id="PTHR43798:SF31">
    <property type="entry name" value="AB HYDROLASE SUPERFAMILY PROTEIN YCLE"/>
    <property type="match status" value="1"/>
</dbReference>
<dbReference type="Gene3D" id="3.40.50.1820">
    <property type="entry name" value="alpha/beta hydrolase"/>
    <property type="match status" value="1"/>
</dbReference>
<evidence type="ECO:0000313" key="4">
    <source>
        <dbReference type="Proteomes" id="UP001160499"/>
    </source>
</evidence>
<feature type="domain" description="AB hydrolase-1" evidence="2">
    <location>
        <begin position="26"/>
        <end position="184"/>
    </location>
</feature>
<name>A0ABT6LAQ9_9ACTN</name>
<proteinExistence type="predicted"/>
<dbReference type="InterPro" id="IPR029058">
    <property type="entry name" value="AB_hydrolase_fold"/>
</dbReference>
<evidence type="ECO:0000313" key="3">
    <source>
        <dbReference type="EMBL" id="MDH6213395.1"/>
    </source>
</evidence>
<dbReference type="PANTHER" id="PTHR43798">
    <property type="entry name" value="MONOACYLGLYCEROL LIPASE"/>
    <property type="match status" value="1"/>
</dbReference>
<evidence type="ECO:0000259" key="2">
    <source>
        <dbReference type="Pfam" id="PF12697"/>
    </source>
</evidence>
<keyword evidence="4" id="KW-1185">Reference proteome</keyword>
<dbReference type="Proteomes" id="UP001160499">
    <property type="component" value="Unassembled WGS sequence"/>
</dbReference>
<accession>A0ABT6LAQ9</accession>
<dbReference type="InterPro" id="IPR000073">
    <property type="entry name" value="AB_hydrolase_1"/>
</dbReference>
<gene>
    <name evidence="3" type="ORF">M2283_000674</name>
</gene>
<dbReference type="EMBL" id="JARXVH010000001">
    <property type="protein sequence ID" value="MDH6213395.1"/>
    <property type="molecule type" value="Genomic_DNA"/>
</dbReference>
<dbReference type="PRINTS" id="PR00111">
    <property type="entry name" value="ABHYDROLASE"/>
</dbReference>
<comment type="caution">
    <text evidence="3">The sequence shown here is derived from an EMBL/GenBank/DDBJ whole genome shotgun (WGS) entry which is preliminary data.</text>
</comment>
<organism evidence="3 4">
    <name type="scientific">Streptomyces pseudovenezuelae</name>
    <dbReference type="NCBI Taxonomy" id="67350"/>
    <lineage>
        <taxon>Bacteria</taxon>
        <taxon>Bacillati</taxon>
        <taxon>Actinomycetota</taxon>
        <taxon>Actinomycetes</taxon>
        <taxon>Kitasatosporales</taxon>
        <taxon>Streptomycetaceae</taxon>
        <taxon>Streptomyces</taxon>
        <taxon>Streptomyces aurantiacus group</taxon>
    </lineage>
</organism>